<evidence type="ECO:0000313" key="1">
    <source>
        <dbReference type="EMBL" id="KAF2801224.1"/>
    </source>
</evidence>
<evidence type="ECO:0000313" key="2">
    <source>
        <dbReference type="Proteomes" id="UP000799757"/>
    </source>
</evidence>
<dbReference type="EMBL" id="MU001738">
    <property type="protein sequence ID" value="KAF2801224.1"/>
    <property type="molecule type" value="Genomic_DNA"/>
</dbReference>
<proteinExistence type="predicted"/>
<organism evidence="1 2">
    <name type="scientific">Melanomma pulvis-pyrius CBS 109.77</name>
    <dbReference type="NCBI Taxonomy" id="1314802"/>
    <lineage>
        <taxon>Eukaryota</taxon>
        <taxon>Fungi</taxon>
        <taxon>Dikarya</taxon>
        <taxon>Ascomycota</taxon>
        <taxon>Pezizomycotina</taxon>
        <taxon>Dothideomycetes</taxon>
        <taxon>Pleosporomycetidae</taxon>
        <taxon>Pleosporales</taxon>
        <taxon>Melanommataceae</taxon>
        <taxon>Melanomma</taxon>
    </lineage>
</organism>
<dbReference type="OrthoDB" id="3797473at2759"/>
<dbReference type="AlphaFoldDB" id="A0A6A6XZQ7"/>
<reference evidence="1" key="1">
    <citation type="journal article" date="2020" name="Stud. Mycol.">
        <title>101 Dothideomycetes genomes: a test case for predicting lifestyles and emergence of pathogens.</title>
        <authorList>
            <person name="Haridas S."/>
            <person name="Albert R."/>
            <person name="Binder M."/>
            <person name="Bloem J."/>
            <person name="Labutti K."/>
            <person name="Salamov A."/>
            <person name="Andreopoulos B."/>
            <person name="Baker S."/>
            <person name="Barry K."/>
            <person name="Bills G."/>
            <person name="Bluhm B."/>
            <person name="Cannon C."/>
            <person name="Castanera R."/>
            <person name="Culley D."/>
            <person name="Daum C."/>
            <person name="Ezra D."/>
            <person name="Gonzalez J."/>
            <person name="Henrissat B."/>
            <person name="Kuo A."/>
            <person name="Liang C."/>
            <person name="Lipzen A."/>
            <person name="Lutzoni F."/>
            <person name="Magnuson J."/>
            <person name="Mondo S."/>
            <person name="Nolan M."/>
            <person name="Ohm R."/>
            <person name="Pangilinan J."/>
            <person name="Park H.-J."/>
            <person name="Ramirez L."/>
            <person name="Alfaro M."/>
            <person name="Sun H."/>
            <person name="Tritt A."/>
            <person name="Yoshinaga Y."/>
            <person name="Zwiers L.-H."/>
            <person name="Turgeon B."/>
            <person name="Goodwin S."/>
            <person name="Spatafora J."/>
            <person name="Crous P."/>
            <person name="Grigoriev I."/>
        </authorList>
    </citation>
    <scope>NUCLEOTIDE SEQUENCE</scope>
    <source>
        <strain evidence="1">CBS 109.77</strain>
    </source>
</reference>
<sequence>MASILDLPLELLDNVSIHLLPNSLVPFVLSCKAIYLSSAHIIARHNAYVASWRHVSHDALYILHEIAHDPVIARYVESLRLHDRPNIDMLAYARSKESMEKIIEMVVSNPVLQDTIKNSEDFWPSELRDDNGHDRDRFNRPFSTTTALLWFLPNLKQFRQPEWFEVHRPMGGLVCMLRNRLIVFARNPASLKIAPELEERSLASLETLTPYSSTDGIRTVLQDVEPFMKLPKLYNVYSVSGIASNALEMNKGIPWRYWRRPYCWMNTDSYSSDSMPLRRLEIVYGNCNKRAIGGILSQTPHLEVFKYSHQNRWDGNGIAWDCGAFVAEVEKWVGNALRDLAINVDNIHNDYSGVAPDFTAFEHLEKLEVDASVLIGDTEMLLSHCLQYLLPGSIKTLIINLNKPDLGLVAMLVDGFKASKEILFPELETVVMRVIGCDEGNEKDFEDVRQVVEDEGIEWELLSKERFDVISWQGQICK</sequence>
<accession>A0A6A6XZQ7</accession>
<keyword evidence="2" id="KW-1185">Reference proteome</keyword>
<name>A0A6A6XZQ7_9PLEO</name>
<dbReference type="Proteomes" id="UP000799757">
    <property type="component" value="Unassembled WGS sequence"/>
</dbReference>
<protein>
    <submittedName>
        <fullName evidence="1">Uncharacterized protein</fullName>
    </submittedName>
</protein>
<gene>
    <name evidence="1" type="ORF">K505DRAFT_319978</name>
</gene>